<evidence type="ECO:0000313" key="2">
    <source>
        <dbReference type="Proteomes" id="UP000603200"/>
    </source>
</evidence>
<evidence type="ECO:0000313" key="1">
    <source>
        <dbReference type="EMBL" id="GIE22811.1"/>
    </source>
</evidence>
<name>A0ABQ3ZW69_9ACTN</name>
<organism evidence="1 2">
    <name type="scientific">Winogradskya humida</name>
    <dbReference type="NCBI Taxonomy" id="113566"/>
    <lineage>
        <taxon>Bacteria</taxon>
        <taxon>Bacillati</taxon>
        <taxon>Actinomycetota</taxon>
        <taxon>Actinomycetes</taxon>
        <taxon>Micromonosporales</taxon>
        <taxon>Micromonosporaceae</taxon>
        <taxon>Winogradskya</taxon>
    </lineage>
</organism>
<reference evidence="1 2" key="1">
    <citation type="submission" date="2021-01" db="EMBL/GenBank/DDBJ databases">
        <title>Whole genome shotgun sequence of Actinoplanes humidus NBRC 14915.</title>
        <authorList>
            <person name="Komaki H."/>
            <person name="Tamura T."/>
        </authorList>
    </citation>
    <scope>NUCLEOTIDE SEQUENCE [LARGE SCALE GENOMIC DNA]</scope>
    <source>
        <strain evidence="1 2">NBRC 14915</strain>
    </source>
</reference>
<dbReference type="RefSeq" id="WP_203839886.1">
    <property type="nucleotide sequence ID" value="NZ_BAAATV010000011.1"/>
</dbReference>
<comment type="caution">
    <text evidence="1">The sequence shown here is derived from an EMBL/GenBank/DDBJ whole genome shotgun (WGS) entry which is preliminary data.</text>
</comment>
<dbReference type="Proteomes" id="UP000603200">
    <property type="component" value="Unassembled WGS sequence"/>
</dbReference>
<gene>
    <name evidence="1" type="ORF">Ahu01nite_059130</name>
</gene>
<keyword evidence="2" id="KW-1185">Reference proteome</keyword>
<protein>
    <submittedName>
        <fullName evidence="1">Uncharacterized protein</fullName>
    </submittedName>
</protein>
<accession>A0ABQ3ZW69</accession>
<dbReference type="EMBL" id="BOMN01000086">
    <property type="protein sequence ID" value="GIE22811.1"/>
    <property type="molecule type" value="Genomic_DNA"/>
</dbReference>
<proteinExistence type="predicted"/>
<sequence>MTNQWRHLPAPARPIAAALAAAVTAAKAKDKQALTEAVAELSAQDQAQTGLILGTTVRLLLETRHPDGIDADDVRAVLSTTVMPALPWSPEVDPQVLLYLLANALGVWEDDGEPSPKPEPLALNAALLIDHLIGEDPIGQVLTATLAEIERAQLND</sequence>